<protein>
    <submittedName>
        <fullName evidence="2">tRNA threonylcarbamoyl adenosine modification protein YeaZ</fullName>
    </submittedName>
</protein>
<dbReference type="OrthoDB" id="9809995at2"/>
<dbReference type="GO" id="GO:0002949">
    <property type="term" value="P:tRNA threonylcarbamoyladenosine modification"/>
    <property type="evidence" value="ECO:0007669"/>
    <property type="project" value="InterPro"/>
</dbReference>
<dbReference type="STRING" id="1121881.SAMN02745225_00400"/>
<accession>A0A1M4SV84</accession>
<proteinExistence type="predicted"/>
<dbReference type="InterPro" id="IPR022496">
    <property type="entry name" value="T6A_TsaB"/>
</dbReference>
<feature type="domain" description="Gcp-like" evidence="1">
    <location>
        <begin position="35"/>
        <end position="160"/>
    </location>
</feature>
<dbReference type="Gene3D" id="3.30.420.40">
    <property type="match status" value="2"/>
</dbReference>
<dbReference type="InterPro" id="IPR043129">
    <property type="entry name" value="ATPase_NBD"/>
</dbReference>
<dbReference type="SUPFAM" id="SSF53067">
    <property type="entry name" value="Actin-like ATPase domain"/>
    <property type="match status" value="1"/>
</dbReference>
<sequence>MQLNFLCVDTSGEFTLVAASVEGVNSVSRYREGQFHVESLAPLTKEVLSDSGLGLDDLSFIAVVCGPGGFSGLRVGVTFVSVLAQAAALSVVELSRLELAVYGELGEWDYILIIEDGKRQEVFYGLFSGPKDQRTLLEEGHMAPEELTGYLLSKYPQLSNLGQRVLVRGGGLVKYRNRWKSYPTWNENVDLTPPGDASSHLRLAMEKFLRNEVVDPLHVSVSYLREADARPNFRRFDSPIDGGRVET</sequence>
<organism evidence="2 3">
    <name type="scientific">Ferrithrix thermotolerans DSM 19514</name>
    <dbReference type="NCBI Taxonomy" id="1121881"/>
    <lineage>
        <taxon>Bacteria</taxon>
        <taxon>Bacillati</taxon>
        <taxon>Actinomycetota</taxon>
        <taxon>Acidimicrobiia</taxon>
        <taxon>Acidimicrobiales</taxon>
        <taxon>Acidimicrobiaceae</taxon>
        <taxon>Ferrithrix</taxon>
    </lineage>
</organism>
<gene>
    <name evidence="2" type="ORF">SAMN02745225_00400</name>
</gene>
<dbReference type="InterPro" id="IPR000905">
    <property type="entry name" value="Gcp-like_dom"/>
</dbReference>
<dbReference type="EMBL" id="FQUL01000003">
    <property type="protein sequence ID" value="SHE36094.1"/>
    <property type="molecule type" value="Genomic_DNA"/>
</dbReference>
<keyword evidence="3" id="KW-1185">Reference proteome</keyword>
<dbReference type="Pfam" id="PF00814">
    <property type="entry name" value="TsaD"/>
    <property type="match status" value="1"/>
</dbReference>
<dbReference type="AlphaFoldDB" id="A0A1M4SV84"/>
<evidence type="ECO:0000259" key="1">
    <source>
        <dbReference type="Pfam" id="PF00814"/>
    </source>
</evidence>
<dbReference type="Proteomes" id="UP000184295">
    <property type="component" value="Unassembled WGS sequence"/>
</dbReference>
<reference evidence="3" key="1">
    <citation type="submission" date="2016-11" db="EMBL/GenBank/DDBJ databases">
        <authorList>
            <person name="Varghese N."/>
            <person name="Submissions S."/>
        </authorList>
    </citation>
    <scope>NUCLEOTIDE SEQUENCE [LARGE SCALE GENOMIC DNA]</scope>
    <source>
        <strain evidence="3">DSM 19514</strain>
    </source>
</reference>
<evidence type="ECO:0000313" key="3">
    <source>
        <dbReference type="Proteomes" id="UP000184295"/>
    </source>
</evidence>
<name>A0A1M4SV84_9ACTN</name>
<evidence type="ECO:0000313" key="2">
    <source>
        <dbReference type="EMBL" id="SHE36094.1"/>
    </source>
</evidence>
<dbReference type="NCBIfam" id="TIGR03725">
    <property type="entry name" value="T6A_YeaZ"/>
    <property type="match status" value="1"/>
</dbReference>